<dbReference type="PANTHER" id="PTHR34216">
    <property type="match status" value="1"/>
</dbReference>
<protein>
    <recommendedName>
        <fullName evidence="2">NodB homology domain-containing protein</fullName>
    </recommendedName>
</protein>
<gene>
    <name evidence="3" type="ORF">EZ437_11195</name>
</gene>
<dbReference type="Gene3D" id="3.20.20.370">
    <property type="entry name" value="Glycoside hydrolase/deacetylase"/>
    <property type="match status" value="1"/>
</dbReference>
<dbReference type="GO" id="GO:0016810">
    <property type="term" value="F:hydrolase activity, acting on carbon-nitrogen (but not peptide) bonds"/>
    <property type="evidence" value="ECO:0007669"/>
    <property type="project" value="InterPro"/>
</dbReference>
<dbReference type="AlphaFoldDB" id="A0A4R0NM85"/>
<dbReference type="RefSeq" id="WP_131596018.1">
    <property type="nucleotide sequence ID" value="NZ_SJSL01000002.1"/>
</dbReference>
<dbReference type="InterPro" id="IPR011330">
    <property type="entry name" value="Glyco_hydro/deAcase_b/a-brl"/>
</dbReference>
<dbReference type="Pfam" id="PF01522">
    <property type="entry name" value="Polysacc_deac_1"/>
    <property type="match status" value="1"/>
</dbReference>
<reference evidence="3 4" key="1">
    <citation type="submission" date="2019-02" db="EMBL/GenBank/DDBJ databases">
        <title>Pedobacter sp. RP-1-14 sp. nov., isolated from Arctic soil.</title>
        <authorList>
            <person name="Dahal R.H."/>
        </authorList>
    </citation>
    <scope>NUCLEOTIDE SEQUENCE [LARGE SCALE GENOMIC DNA]</scope>
    <source>
        <strain evidence="3 4">RP-1-14</strain>
    </source>
</reference>
<comment type="caution">
    <text evidence="3">The sequence shown here is derived from an EMBL/GenBank/DDBJ whole genome shotgun (WGS) entry which is preliminary data.</text>
</comment>
<evidence type="ECO:0000313" key="4">
    <source>
        <dbReference type="Proteomes" id="UP000293347"/>
    </source>
</evidence>
<dbReference type="PANTHER" id="PTHR34216:SF7">
    <property type="entry name" value="POLY-BETA-1,6-N-ACETYL-D-GLUCOSAMINE N-DEACETYLASE"/>
    <property type="match status" value="1"/>
</dbReference>
<dbReference type="GO" id="GO:0005975">
    <property type="term" value="P:carbohydrate metabolic process"/>
    <property type="evidence" value="ECO:0007669"/>
    <property type="project" value="InterPro"/>
</dbReference>
<dbReference type="Proteomes" id="UP000293347">
    <property type="component" value="Unassembled WGS sequence"/>
</dbReference>
<keyword evidence="1" id="KW-0732">Signal</keyword>
<evidence type="ECO:0000259" key="2">
    <source>
        <dbReference type="Pfam" id="PF01522"/>
    </source>
</evidence>
<evidence type="ECO:0000313" key="3">
    <source>
        <dbReference type="EMBL" id="TCD01309.1"/>
    </source>
</evidence>
<accession>A0A4R0NM85</accession>
<dbReference type="OrthoDB" id="9778320at2"/>
<name>A0A4R0NM85_9SPHI</name>
<dbReference type="SUPFAM" id="SSF88713">
    <property type="entry name" value="Glycoside hydrolase/deacetylase"/>
    <property type="match status" value="1"/>
</dbReference>
<dbReference type="InterPro" id="IPR002509">
    <property type="entry name" value="NODB_dom"/>
</dbReference>
<evidence type="ECO:0000256" key="1">
    <source>
        <dbReference type="ARBA" id="ARBA00022729"/>
    </source>
</evidence>
<sequence length="398" mass="44363">MGLRFIFVIIMLFTGMQTATSSPPQQQKIQLKLKLNSSTDIHIRKAALKYNKQLALSFTLDDGYRSAFLCAYPLLNGGKVSPAFVDGWSKDQGGDGSLSKGLYYSDGCGNRVPFRLALAVNASSFNDTRPERGNLNWDEMKIFYNAGWDILNHSFSHSTKHGTNYEAQVVENNQAISKGLGFELSHFVVPGGEADPGYDMEYAKAAFKNGLFSVATTSGAGPVIDVSKPLDLNNLVYNRTFVRSDTVSNNFALINQHLKNIASLLQKPGATWYNEFSHGVGNDNLWGISLTFPDFKHYMTRLAVRHGAAGDDKLWMAPWQEVYEYLWLRDQAVLKTTRKGREVFIEITLPKSPPSFRHHALSLVVNTNSKFDLIVPKNEGVSITSNGKSNHNLINILW</sequence>
<dbReference type="EMBL" id="SJSL01000002">
    <property type="protein sequence ID" value="TCD01309.1"/>
    <property type="molecule type" value="Genomic_DNA"/>
</dbReference>
<organism evidence="3 4">
    <name type="scientific">Pedobacter psychroterrae</name>
    <dbReference type="NCBI Taxonomy" id="2530453"/>
    <lineage>
        <taxon>Bacteria</taxon>
        <taxon>Pseudomonadati</taxon>
        <taxon>Bacteroidota</taxon>
        <taxon>Sphingobacteriia</taxon>
        <taxon>Sphingobacteriales</taxon>
        <taxon>Sphingobacteriaceae</taxon>
        <taxon>Pedobacter</taxon>
    </lineage>
</organism>
<proteinExistence type="predicted"/>
<dbReference type="InterPro" id="IPR051398">
    <property type="entry name" value="Polysacch_Deacetylase"/>
</dbReference>
<feature type="domain" description="NodB homology" evidence="2">
    <location>
        <begin position="56"/>
        <end position="198"/>
    </location>
</feature>
<keyword evidence="4" id="KW-1185">Reference proteome</keyword>